<organism evidence="1 2">
    <name type="scientific">Colletotrichum truncatum</name>
    <name type="common">Anthracnose fungus</name>
    <name type="synonym">Colletotrichum capsici</name>
    <dbReference type="NCBI Taxonomy" id="5467"/>
    <lineage>
        <taxon>Eukaryota</taxon>
        <taxon>Fungi</taxon>
        <taxon>Dikarya</taxon>
        <taxon>Ascomycota</taxon>
        <taxon>Pezizomycotina</taxon>
        <taxon>Sordariomycetes</taxon>
        <taxon>Hypocreomycetidae</taxon>
        <taxon>Glomerellales</taxon>
        <taxon>Glomerellaceae</taxon>
        <taxon>Colletotrichum</taxon>
        <taxon>Colletotrichum truncatum species complex</taxon>
    </lineage>
</organism>
<proteinExistence type="predicted"/>
<dbReference type="Proteomes" id="UP000805649">
    <property type="component" value="Unassembled WGS sequence"/>
</dbReference>
<dbReference type="EMBL" id="VUJX02000003">
    <property type="protein sequence ID" value="KAL0939226.1"/>
    <property type="molecule type" value="Genomic_DNA"/>
</dbReference>
<gene>
    <name evidence="1" type="ORF">CTRU02_205836</name>
</gene>
<accession>A0ACC3Z555</accession>
<protein>
    <submittedName>
        <fullName evidence="1">Uncharacterized protein</fullName>
    </submittedName>
</protein>
<keyword evidence="2" id="KW-1185">Reference proteome</keyword>
<evidence type="ECO:0000313" key="2">
    <source>
        <dbReference type="Proteomes" id="UP000805649"/>
    </source>
</evidence>
<evidence type="ECO:0000313" key="1">
    <source>
        <dbReference type="EMBL" id="KAL0939226.1"/>
    </source>
</evidence>
<reference evidence="1 2" key="1">
    <citation type="journal article" date="2020" name="Phytopathology">
        <title>Genome Sequence Resources of Colletotrichum truncatum, C. plurivorum, C. musicola, and C. sojae: Four Species Pathogenic to Soybean (Glycine max).</title>
        <authorList>
            <person name="Rogerio F."/>
            <person name="Boufleur T.R."/>
            <person name="Ciampi-Guillardi M."/>
            <person name="Sukno S.A."/>
            <person name="Thon M.R."/>
            <person name="Massola Junior N.S."/>
            <person name="Baroncelli R."/>
        </authorList>
    </citation>
    <scope>NUCLEOTIDE SEQUENCE [LARGE SCALE GENOMIC DNA]</scope>
    <source>
        <strain evidence="1 2">CMES1059</strain>
    </source>
</reference>
<name>A0ACC3Z555_COLTU</name>
<comment type="caution">
    <text evidence="1">The sequence shown here is derived from an EMBL/GenBank/DDBJ whole genome shotgun (WGS) entry which is preliminary data.</text>
</comment>
<sequence length="124" mass="13675">MVSAKSVLCALSIQVIAVTAAPLASANPETALIAQASVHMCEHIRWTGACRNQLVPLDSCRNVPAAWNDRISSIRNDSRLDYKCTWYIHSNCRGASYSNQNDANLRDGNGRFNDSISSFSCKRR</sequence>